<keyword evidence="1" id="KW-0732">Signal</keyword>
<dbReference type="RefSeq" id="WP_115092338.1">
    <property type="nucleotide sequence ID" value="NZ_CP068107.1"/>
</dbReference>
<proteinExistence type="predicted"/>
<organism evidence="2 3">
    <name type="scientific">Myroides odoratus</name>
    <name type="common">Flavobacterium odoratum</name>
    <dbReference type="NCBI Taxonomy" id="256"/>
    <lineage>
        <taxon>Bacteria</taxon>
        <taxon>Pseudomonadati</taxon>
        <taxon>Bacteroidota</taxon>
        <taxon>Flavobacteriia</taxon>
        <taxon>Flavobacteriales</taxon>
        <taxon>Flavobacteriaceae</taxon>
        <taxon>Myroides</taxon>
    </lineage>
</organism>
<evidence type="ECO:0000313" key="2">
    <source>
        <dbReference type="EMBL" id="STZ69664.1"/>
    </source>
</evidence>
<reference evidence="2 3" key="1">
    <citation type="submission" date="2018-06" db="EMBL/GenBank/DDBJ databases">
        <authorList>
            <consortium name="Pathogen Informatics"/>
            <person name="Doyle S."/>
        </authorList>
    </citation>
    <scope>NUCLEOTIDE SEQUENCE [LARGE SCALE GENOMIC DNA]</scope>
    <source>
        <strain evidence="2 3">NCTC11179</strain>
    </source>
</reference>
<accession>A0A378U4X8</accession>
<gene>
    <name evidence="2" type="ORF">NCTC11179_03178</name>
</gene>
<evidence type="ECO:0000313" key="3">
    <source>
        <dbReference type="Proteomes" id="UP000255024"/>
    </source>
</evidence>
<dbReference type="EMBL" id="UGQL01000002">
    <property type="protein sequence ID" value="STZ69664.1"/>
    <property type="molecule type" value="Genomic_DNA"/>
</dbReference>
<name>A0A378U4X8_MYROD</name>
<dbReference type="PROSITE" id="PS51257">
    <property type="entry name" value="PROKAR_LIPOPROTEIN"/>
    <property type="match status" value="1"/>
</dbReference>
<feature type="signal peptide" evidence="1">
    <location>
        <begin position="1"/>
        <end position="19"/>
    </location>
</feature>
<protein>
    <submittedName>
        <fullName evidence="2">Uncharacterized protein</fullName>
    </submittedName>
</protein>
<dbReference type="Proteomes" id="UP000255024">
    <property type="component" value="Unassembled WGS sequence"/>
</dbReference>
<evidence type="ECO:0000256" key="1">
    <source>
        <dbReference type="SAM" id="SignalP"/>
    </source>
</evidence>
<sequence>MTFSKYKISFYLFVLVLFAACEQAVPSKYDRIQTLLVDSLNIRKDYKAILVLEDGSCPSCQKALNAFMLQHINNEDILFVVSNDERFVDLSELKTINKENLIIDNKKLFYNKNIIEDSAVLVFKEKQLDTILVLSNSDVLQENLNYFSSLVYP</sequence>
<feature type="chain" id="PRO_5016624193" evidence="1">
    <location>
        <begin position="20"/>
        <end position="153"/>
    </location>
</feature>
<keyword evidence="3" id="KW-1185">Reference proteome</keyword>
<dbReference type="AlphaFoldDB" id="A0A378U4X8"/>